<dbReference type="PANTHER" id="PTHR28128:SF1">
    <property type="entry name" value="GOLGI APPARATUS MEMBRANE PROTEIN TVP15"/>
    <property type="match status" value="1"/>
</dbReference>
<accession>A0AAV9IS01</accession>
<comment type="subcellular location">
    <subcellularLocation>
        <location evidence="1">Membrane</location>
        <topology evidence="1">Multi-pass membrane protein</topology>
    </subcellularLocation>
</comment>
<feature type="transmembrane region" description="Helical" evidence="6">
    <location>
        <begin position="89"/>
        <end position="107"/>
    </location>
</feature>
<feature type="region of interest" description="Disordered" evidence="5">
    <location>
        <begin position="144"/>
        <end position="235"/>
    </location>
</feature>
<dbReference type="PANTHER" id="PTHR28128">
    <property type="entry name" value="GOLGI APPARATUS MEMBRANE PROTEIN TVP15"/>
    <property type="match status" value="1"/>
</dbReference>
<evidence type="ECO:0000256" key="4">
    <source>
        <dbReference type="ARBA" id="ARBA00023136"/>
    </source>
</evidence>
<keyword evidence="3 6" id="KW-1133">Transmembrane helix</keyword>
<dbReference type="GO" id="GO:0016020">
    <property type="term" value="C:membrane"/>
    <property type="evidence" value="ECO:0007669"/>
    <property type="project" value="UniProtKB-SubCell"/>
</dbReference>
<evidence type="ECO:0008006" key="9">
    <source>
        <dbReference type="Google" id="ProtNLM"/>
    </source>
</evidence>
<feature type="transmembrane region" description="Helical" evidence="6">
    <location>
        <begin position="113"/>
        <end position="131"/>
    </location>
</feature>
<gene>
    <name evidence="7" type="ORF">CDCA_CDCA03G1147</name>
</gene>
<evidence type="ECO:0000256" key="1">
    <source>
        <dbReference type="ARBA" id="ARBA00004141"/>
    </source>
</evidence>
<feature type="transmembrane region" description="Helical" evidence="6">
    <location>
        <begin position="51"/>
        <end position="69"/>
    </location>
</feature>
<evidence type="ECO:0000256" key="6">
    <source>
        <dbReference type="SAM" id="Phobius"/>
    </source>
</evidence>
<dbReference type="InterPro" id="IPR013714">
    <property type="entry name" value="Golgi_TVP15"/>
</dbReference>
<proteinExistence type="predicted"/>
<reference evidence="7 8" key="1">
    <citation type="submission" date="2022-07" db="EMBL/GenBank/DDBJ databases">
        <title>Genome-wide signatures of adaptation to extreme environments.</title>
        <authorList>
            <person name="Cho C.H."/>
            <person name="Yoon H.S."/>
        </authorList>
    </citation>
    <scope>NUCLEOTIDE SEQUENCE [LARGE SCALE GENOMIC DNA]</scope>
    <source>
        <strain evidence="7 8">DBV 063 E5</strain>
    </source>
</reference>
<organism evidence="7 8">
    <name type="scientific">Cyanidium caldarium</name>
    <name type="common">Red alga</name>
    <dbReference type="NCBI Taxonomy" id="2771"/>
    <lineage>
        <taxon>Eukaryota</taxon>
        <taxon>Rhodophyta</taxon>
        <taxon>Bangiophyceae</taxon>
        <taxon>Cyanidiales</taxon>
        <taxon>Cyanidiaceae</taxon>
        <taxon>Cyanidium</taxon>
    </lineage>
</organism>
<dbReference type="AlphaFoldDB" id="A0AAV9IS01"/>
<sequence length="235" mass="25243">MKNCIFCEVNMERVAQVLRWLTVLAGGFLIFVGIWSLVTLFTAGANVLKNPLGFIVFLYVAFFGLLIILGELGWPRAMFRVFGFMVGRWGRSLFQAFTGSLAITGGVSDSDTVAKILLLVGGSVIVAFSFLNMCYGKRHTFDEDLDPTKAQPESSGRGWRFWKKSSRSGADNGPAAPQSSATAPPAAGMDIESDGTYRNPVASGQGYDRSGWLEGASEGVPRKGGGGRGDPNRAI</sequence>
<evidence type="ECO:0000313" key="7">
    <source>
        <dbReference type="EMBL" id="KAK4535122.1"/>
    </source>
</evidence>
<evidence type="ECO:0000256" key="3">
    <source>
        <dbReference type="ARBA" id="ARBA00022989"/>
    </source>
</evidence>
<protein>
    <recommendedName>
        <fullName evidence="9">COPI associated protein</fullName>
    </recommendedName>
</protein>
<keyword evidence="8" id="KW-1185">Reference proteome</keyword>
<dbReference type="Proteomes" id="UP001301350">
    <property type="component" value="Unassembled WGS sequence"/>
</dbReference>
<comment type="caution">
    <text evidence="7">The sequence shown here is derived from an EMBL/GenBank/DDBJ whole genome shotgun (WGS) entry which is preliminary data.</text>
</comment>
<evidence type="ECO:0000256" key="5">
    <source>
        <dbReference type="SAM" id="MobiDB-lite"/>
    </source>
</evidence>
<evidence type="ECO:0000313" key="8">
    <source>
        <dbReference type="Proteomes" id="UP001301350"/>
    </source>
</evidence>
<keyword evidence="4 6" id="KW-0472">Membrane</keyword>
<name>A0AAV9IS01_CYACA</name>
<evidence type="ECO:0000256" key="2">
    <source>
        <dbReference type="ARBA" id="ARBA00022692"/>
    </source>
</evidence>
<keyword evidence="2 6" id="KW-0812">Transmembrane</keyword>
<feature type="compositionally biased region" description="Low complexity" evidence="5">
    <location>
        <begin position="174"/>
        <end position="187"/>
    </location>
</feature>
<dbReference type="EMBL" id="JANCYW010000003">
    <property type="protein sequence ID" value="KAK4535122.1"/>
    <property type="molecule type" value="Genomic_DNA"/>
</dbReference>
<feature type="transmembrane region" description="Helical" evidence="6">
    <location>
        <begin position="20"/>
        <end position="45"/>
    </location>
</feature>
<dbReference type="Pfam" id="PF08507">
    <property type="entry name" value="COPI_assoc"/>
    <property type="match status" value="1"/>
</dbReference>